<name>B8C872_THAPS</name>
<evidence type="ECO:0000313" key="3">
    <source>
        <dbReference type="EMBL" id="EED90235.1"/>
    </source>
</evidence>
<proteinExistence type="predicted"/>
<dbReference type="eggNOG" id="ENOG502STWU">
    <property type="taxonomic scope" value="Eukaryota"/>
</dbReference>
<feature type="region of interest" description="Disordered" evidence="1">
    <location>
        <begin position="208"/>
        <end position="227"/>
    </location>
</feature>
<dbReference type="EMBL" id="CM000645">
    <property type="protein sequence ID" value="EED90235.1"/>
    <property type="molecule type" value="Genomic_DNA"/>
</dbReference>
<dbReference type="HOGENOM" id="CLU_1221814_0_0_1"/>
<dbReference type="RefSeq" id="XP_002292260.1">
    <property type="nucleotide sequence ID" value="XM_002292224.1"/>
</dbReference>
<feature type="signal peptide" evidence="2">
    <location>
        <begin position="1"/>
        <end position="15"/>
    </location>
</feature>
<dbReference type="AlphaFoldDB" id="B8C872"/>
<reference evidence="3 4" key="2">
    <citation type="journal article" date="2008" name="Nature">
        <title>The Phaeodactylum genome reveals the evolutionary history of diatom genomes.</title>
        <authorList>
            <person name="Bowler C."/>
            <person name="Allen A.E."/>
            <person name="Badger J.H."/>
            <person name="Grimwood J."/>
            <person name="Jabbari K."/>
            <person name="Kuo A."/>
            <person name="Maheswari U."/>
            <person name="Martens C."/>
            <person name="Maumus F."/>
            <person name="Otillar R.P."/>
            <person name="Rayko E."/>
            <person name="Salamov A."/>
            <person name="Vandepoele K."/>
            <person name="Beszteri B."/>
            <person name="Gruber A."/>
            <person name="Heijde M."/>
            <person name="Katinka M."/>
            <person name="Mock T."/>
            <person name="Valentin K."/>
            <person name="Verret F."/>
            <person name="Berges J.A."/>
            <person name="Brownlee C."/>
            <person name="Cadoret J.P."/>
            <person name="Chiovitti A."/>
            <person name="Choi C.J."/>
            <person name="Coesel S."/>
            <person name="De Martino A."/>
            <person name="Detter J.C."/>
            <person name="Durkin C."/>
            <person name="Falciatore A."/>
            <person name="Fournet J."/>
            <person name="Haruta M."/>
            <person name="Huysman M.J."/>
            <person name="Jenkins B.D."/>
            <person name="Jiroutova K."/>
            <person name="Jorgensen R.E."/>
            <person name="Joubert Y."/>
            <person name="Kaplan A."/>
            <person name="Kroger N."/>
            <person name="Kroth P.G."/>
            <person name="La Roche J."/>
            <person name="Lindquist E."/>
            <person name="Lommer M."/>
            <person name="Martin-Jezequel V."/>
            <person name="Lopez P.J."/>
            <person name="Lucas S."/>
            <person name="Mangogna M."/>
            <person name="McGinnis K."/>
            <person name="Medlin L.K."/>
            <person name="Montsant A."/>
            <person name="Oudot-Le Secq M.P."/>
            <person name="Napoli C."/>
            <person name="Obornik M."/>
            <person name="Parker M.S."/>
            <person name="Petit J.L."/>
            <person name="Porcel B.M."/>
            <person name="Poulsen N."/>
            <person name="Robison M."/>
            <person name="Rychlewski L."/>
            <person name="Rynearson T.A."/>
            <person name="Schmutz J."/>
            <person name="Shapiro H."/>
            <person name="Siaut M."/>
            <person name="Stanley M."/>
            <person name="Sussman M.R."/>
            <person name="Taylor A.R."/>
            <person name="Vardi A."/>
            <person name="von Dassow P."/>
            <person name="Vyverman W."/>
            <person name="Willis A."/>
            <person name="Wyrwicz L.S."/>
            <person name="Rokhsar D.S."/>
            <person name="Weissenbach J."/>
            <person name="Armbrust E.V."/>
            <person name="Green B.R."/>
            <person name="Van de Peer Y."/>
            <person name="Grigoriev I.V."/>
        </authorList>
    </citation>
    <scope>NUCLEOTIDE SEQUENCE [LARGE SCALE GENOMIC DNA]</scope>
    <source>
        <strain evidence="3 4">CCMP1335</strain>
    </source>
</reference>
<evidence type="ECO:0000256" key="1">
    <source>
        <dbReference type="SAM" id="MobiDB-lite"/>
    </source>
</evidence>
<sequence>MKLQLSLLTLTTASAATLRSAPTANDANVERDLQTTLYYPKFTGDWATGYCSTHNYGSGQSYTSELACCKGSFAGQTSGFCFSKLASPPTSSPTGSDGLDVWYPDYDQDWTDATCINDGPLPIGRPTYDTMLACCKGAYSGQSSGACLQALPSPPSSSPTGADGLDVWYADYDQDWADAHVSMKVLFPTAVPSTTLCSHAARELTLASSPVRASKPSLPHQHLVLPV</sequence>
<dbReference type="Proteomes" id="UP000001449">
    <property type="component" value="Chromosome 9"/>
</dbReference>
<keyword evidence="4" id="KW-1185">Reference proteome</keyword>
<organism evidence="3 4">
    <name type="scientific">Thalassiosira pseudonana</name>
    <name type="common">Marine diatom</name>
    <name type="synonym">Cyclotella nana</name>
    <dbReference type="NCBI Taxonomy" id="35128"/>
    <lineage>
        <taxon>Eukaryota</taxon>
        <taxon>Sar</taxon>
        <taxon>Stramenopiles</taxon>
        <taxon>Ochrophyta</taxon>
        <taxon>Bacillariophyta</taxon>
        <taxon>Coscinodiscophyceae</taxon>
        <taxon>Thalassiosirophycidae</taxon>
        <taxon>Thalassiosirales</taxon>
        <taxon>Thalassiosiraceae</taxon>
        <taxon>Thalassiosira</taxon>
    </lineage>
</organism>
<evidence type="ECO:0000256" key="2">
    <source>
        <dbReference type="SAM" id="SignalP"/>
    </source>
</evidence>
<dbReference type="PaxDb" id="35128-Thaps8028"/>
<reference evidence="3 4" key="1">
    <citation type="journal article" date="2004" name="Science">
        <title>The genome of the diatom Thalassiosira pseudonana: ecology, evolution, and metabolism.</title>
        <authorList>
            <person name="Armbrust E.V."/>
            <person name="Berges J.A."/>
            <person name="Bowler C."/>
            <person name="Green B.R."/>
            <person name="Martinez D."/>
            <person name="Putnam N.H."/>
            <person name="Zhou S."/>
            <person name="Allen A.E."/>
            <person name="Apt K.E."/>
            <person name="Bechner M."/>
            <person name="Brzezinski M.A."/>
            <person name="Chaal B.K."/>
            <person name="Chiovitti A."/>
            <person name="Davis A.K."/>
            <person name="Demarest M.S."/>
            <person name="Detter J.C."/>
            <person name="Glavina T."/>
            <person name="Goodstein D."/>
            <person name="Hadi M.Z."/>
            <person name="Hellsten U."/>
            <person name="Hildebrand M."/>
            <person name="Jenkins B.D."/>
            <person name="Jurka J."/>
            <person name="Kapitonov V.V."/>
            <person name="Kroger N."/>
            <person name="Lau W.W."/>
            <person name="Lane T.W."/>
            <person name="Larimer F.W."/>
            <person name="Lippmeier J.C."/>
            <person name="Lucas S."/>
            <person name="Medina M."/>
            <person name="Montsant A."/>
            <person name="Obornik M."/>
            <person name="Parker M.S."/>
            <person name="Palenik B."/>
            <person name="Pazour G.J."/>
            <person name="Richardson P.M."/>
            <person name="Rynearson T.A."/>
            <person name="Saito M.A."/>
            <person name="Schwartz D.C."/>
            <person name="Thamatrakoln K."/>
            <person name="Valentin K."/>
            <person name="Vardi A."/>
            <person name="Wilkerson F.P."/>
            <person name="Rokhsar D.S."/>
        </authorList>
    </citation>
    <scope>NUCLEOTIDE SEQUENCE [LARGE SCALE GENOMIC DNA]</scope>
    <source>
        <strain evidence="3 4">CCMP1335</strain>
    </source>
</reference>
<dbReference type="InParanoid" id="B8C872"/>
<feature type="chain" id="PRO_5012609976" evidence="2">
    <location>
        <begin position="16"/>
        <end position="227"/>
    </location>
</feature>
<keyword evidence="2" id="KW-0732">Signal</keyword>
<accession>B8C872</accession>
<evidence type="ECO:0000313" key="4">
    <source>
        <dbReference type="Proteomes" id="UP000001449"/>
    </source>
</evidence>
<dbReference type="KEGG" id="tps:THAPSDRAFT_8028"/>
<protein>
    <submittedName>
        <fullName evidence="3">Uncharacterized protein</fullName>
    </submittedName>
</protein>
<gene>
    <name evidence="3" type="ORF">THAPSDRAFT_8028</name>
</gene>
<dbReference type="GeneID" id="7448055"/>